<feature type="domain" description="Methyltransferase" evidence="5">
    <location>
        <begin position="117"/>
        <end position="206"/>
    </location>
</feature>
<keyword evidence="2" id="KW-0808">Transferase</keyword>
<keyword evidence="4" id="KW-0802">TPR repeat</keyword>
<dbReference type="Pfam" id="PF14559">
    <property type="entry name" value="TPR_19"/>
    <property type="match status" value="1"/>
</dbReference>
<dbReference type="InterPro" id="IPR011990">
    <property type="entry name" value="TPR-like_helical_dom_sf"/>
</dbReference>
<dbReference type="InterPro" id="IPR041698">
    <property type="entry name" value="Methyltransf_25"/>
</dbReference>
<dbReference type="CDD" id="cd02440">
    <property type="entry name" value="AdoMet_MTases"/>
    <property type="match status" value="1"/>
</dbReference>
<keyword evidence="3" id="KW-0949">S-adenosyl-L-methionine</keyword>
<evidence type="ECO:0000256" key="3">
    <source>
        <dbReference type="ARBA" id="ARBA00022691"/>
    </source>
</evidence>
<dbReference type="Pfam" id="PF13649">
    <property type="entry name" value="Methyltransf_25"/>
    <property type="match status" value="1"/>
</dbReference>
<evidence type="ECO:0000313" key="7">
    <source>
        <dbReference type="Proteomes" id="UP001620409"/>
    </source>
</evidence>
<dbReference type="Gene3D" id="3.40.50.150">
    <property type="entry name" value="Vaccinia Virus protein VP39"/>
    <property type="match status" value="1"/>
</dbReference>
<evidence type="ECO:0000313" key="6">
    <source>
        <dbReference type="EMBL" id="MFK2853243.1"/>
    </source>
</evidence>
<keyword evidence="7" id="KW-1185">Reference proteome</keyword>
<keyword evidence="1 6" id="KW-0489">Methyltransferase</keyword>
<dbReference type="GO" id="GO:0032259">
    <property type="term" value="P:methylation"/>
    <property type="evidence" value="ECO:0007669"/>
    <property type="project" value="UniProtKB-KW"/>
</dbReference>
<protein>
    <submittedName>
        <fullName evidence="6">Methyltransferase domain-containing protein</fullName>
    </submittedName>
</protein>
<organism evidence="6 7">
    <name type="scientific">Dyella humi</name>
    <dbReference type="NCBI Taxonomy" id="1770547"/>
    <lineage>
        <taxon>Bacteria</taxon>
        <taxon>Pseudomonadati</taxon>
        <taxon>Pseudomonadota</taxon>
        <taxon>Gammaproteobacteria</taxon>
        <taxon>Lysobacterales</taxon>
        <taxon>Rhodanobacteraceae</taxon>
        <taxon>Dyella</taxon>
    </lineage>
</organism>
<dbReference type="SUPFAM" id="SSF53335">
    <property type="entry name" value="S-adenosyl-L-methionine-dependent methyltransferases"/>
    <property type="match status" value="1"/>
</dbReference>
<name>A0ABW8IEJ8_9GAMM</name>
<evidence type="ECO:0000256" key="2">
    <source>
        <dbReference type="ARBA" id="ARBA00022679"/>
    </source>
</evidence>
<reference evidence="6 7" key="1">
    <citation type="submission" date="2020-10" db="EMBL/GenBank/DDBJ databases">
        <title>Phylogeny of dyella-like bacteria.</title>
        <authorList>
            <person name="Fu J."/>
        </authorList>
    </citation>
    <scope>NUCLEOTIDE SEQUENCE [LARGE SCALE GENOMIC DNA]</scope>
    <source>
        <strain evidence="6 7">DHG40</strain>
    </source>
</reference>
<evidence type="ECO:0000256" key="1">
    <source>
        <dbReference type="ARBA" id="ARBA00022603"/>
    </source>
</evidence>
<dbReference type="InterPro" id="IPR029063">
    <property type="entry name" value="SAM-dependent_MTases_sf"/>
</dbReference>
<dbReference type="EMBL" id="JADIKI010000021">
    <property type="protein sequence ID" value="MFK2853243.1"/>
    <property type="molecule type" value="Genomic_DNA"/>
</dbReference>
<dbReference type="InterPro" id="IPR019734">
    <property type="entry name" value="TPR_rpt"/>
</dbReference>
<feature type="repeat" description="TPR" evidence="4">
    <location>
        <begin position="18"/>
        <end position="51"/>
    </location>
</feature>
<sequence>MLSILQLQQLATCDRYNPAAYLELCRALVASGQVEAAKTYFNRWQRIDPDNPVIGYQRSLLLDADHLSQLPLAYVVDEFDNFAESFDRTLEGLNYRVPSRFGELLCHWLGENKLDRVLDLGCGTGLCGLRARRHTRCLWGVDVSADMLTKSKRRGIYDHLVESEFHAFLEGCESRFNLILAGDSLIYVGDLRAVLGSAARVLMPDGLMLMSFEEAEDEVPFRLPTTLRFKHARSYIETVIHECGMRVEHVEPYAIRKEAGMPVPGLIVVARCAGASNSG</sequence>
<dbReference type="SUPFAM" id="SSF48452">
    <property type="entry name" value="TPR-like"/>
    <property type="match status" value="1"/>
</dbReference>
<dbReference type="Proteomes" id="UP001620409">
    <property type="component" value="Unassembled WGS sequence"/>
</dbReference>
<evidence type="ECO:0000259" key="5">
    <source>
        <dbReference type="Pfam" id="PF13649"/>
    </source>
</evidence>
<dbReference type="PANTHER" id="PTHR43464:SF19">
    <property type="entry name" value="UBIQUINONE BIOSYNTHESIS O-METHYLTRANSFERASE, MITOCHONDRIAL"/>
    <property type="match status" value="1"/>
</dbReference>
<gene>
    <name evidence="6" type="ORF">ISP18_01365</name>
</gene>
<accession>A0ABW8IEJ8</accession>
<proteinExistence type="predicted"/>
<dbReference type="RefSeq" id="WP_380016291.1">
    <property type="nucleotide sequence ID" value="NZ_JADIKI010000021.1"/>
</dbReference>
<dbReference type="Gene3D" id="1.25.40.10">
    <property type="entry name" value="Tetratricopeptide repeat domain"/>
    <property type="match status" value="1"/>
</dbReference>
<comment type="caution">
    <text evidence="6">The sequence shown here is derived from an EMBL/GenBank/DDBJ whole genome shotgun (WGS) entry which is preliminary data.</text>
</comment>
<dbReference type="GO" id="GO:0008168">
    <property type="term" value="F:methyltransferase activity"/>
    <property type="evidence" value="ECO:0007669"/>
    <property type="project" value="UniProtKB-KW"/>
</dbReference>
<dbReference type="PROSITE" id="PS50005">
    <property type="entry name" value="TPR"/>
    <property type="match status" value="1"/>
</dbReference>
<dbReference type="PANTHER" id="PTHR43464">
    <property type="entry name" value="METHYLTRANSFERASE"/>
    <property type="match status" value="1"/>
</dbReference>
<evidence type="ECO:0000256" key="4">
    <source>
        <dbReference type="PROSITE-ProRule" id="PRU00339"/>
    </source>
</evidence>